<dbReference type="SUPFAM" id="SSF53927">
    <property type="entry name" value="Cytidine deaminase-like"/>
    <property type="match status" value="1"/>
</dbReference>
<evidence type="ECO:0000259" key="3">
    <source>
        <dbReference type="PROSITE" id="PS51747"/>
    </source>
</evidence>
<gene>
    <name evidence="4" type="ORF">OIDMADRAFT_30552</name>
</gene>
<dbReference type="OrthoDB" id="3180714at2759"/>
<dbReference type="AlphaFoldDB" id="A0A0C3DAD7"/>
<accession>A0A0C3DAD7</accession>
<dbReference type="InterPro" id="IPR002125">
    <property type="entry name" value="CMP_dCMP_dom"/>
</dbReference>
<keyword evidence="5" id="KW-1185">Reference proteome</keyword>
<dbReference type="InterPro" id="IPR016193">
    <property type="entry name" value="Cytidine_deaminase-like"/>
</dbReference>
<dbReference type="Pfam" id="PF00383">
    <property type="entry name" value="dCMP_cyt_deam_1"/>
    <property type="match status" value="1"/>
</dbReference>
<dbReference type="InParanoid" id="A0A0C3DAD7"/>
<evidence type="ECO:0000256" key="2">
    <source>
        <dbReference type="ARBA" id="ARBA00038160"/>
    </source>
</evidence>
<dbReference type="Gene3D" id="3.40.140.10">
    <property type="entry name" value="Cytidine Deaminase, domain 2"/>
    <property type="match status" value="1"/>
</dbReference>
<dbReference type="GO" id="GO:0005737">
    <property type="term" value="C:cytoplasm"/>
    <property type="evidence" value="ECO:0007669"/>
    <property type="project" value="TreeGrafter"/>
</dbReference>
<comment type="similarity">
    <text evidence="2">Belongs to the cytidine and deoxycytidylate deaminase family. ADAT3 subfamily.</text>
</comment>
<reference evidence="4 5" key="1">
    <citation type="submission" date="2014-04" db="EMBL/GenBank/DDBJ databases">
        <authorList>
            <consortium name="DOE Joint Genome Institute"/>
            <person name="Kuo A."/>
            <person name="Martino E."/>
            <person name="Perotto S."/>
            <person name="Kohler A."/>
            <person name="Nagy L.G."/>
            <person name="Floudas D."/>
            <person name="Copeland A."/>
            <person name="Barry K.W."/>
            <person name="Cichocki N."/>
            <person name="Veneault-Fourrey C."/>
            <person name="LaButti K."/>
            <person name="Lindquist E.A."/>
            <person name="Lipzen A."/>
            <person name="Lundell T."/>
            <person name="Morin E."/>
            <person name="Murat C."/>
            <person name="Sun H."/>
            <person name="Tunlid A."/>
            <person name="Henrissat B."/>
            <person name="Grigoriev I.V."/>
            <person name="Hibbett D.S."/>
            <person name="Martin F."/>
            <person name="Nordberg H.P."/>
            <person name="Cantor M.N."/>
            <person name="Hua S.X."/>
        </authorList>
    </citation>
    <scope>NUCLEOTIDE SEQUENCE [LARGE SCALE GENOMIC DNA]</scope>
    <source>
        <strain evidence="4 5">Zn</strain>
    </source>
</reference>
<dbReference type="EMBL" id="KN832879">
    <property type="protein sequence ID" value="KIM98902.1"/>
    <property type="molecule type" value="Genomic_DNA"/>
</dbReference>
<dbReference type="CDD" id="cd01285">
    <property type="entry name" value="nucleoside_deaminase"/>
    <property type="match status" value="1"/>
</dbReference>
<keyword evidence="1" id="KW-0819">tRNA processing</keyword>
<dbReference type="GO" id="GO:0008033">
    <property type="term" value="P:tRNA processing"/>
    <property type="evidence" value="ECO:0007669"/>
    <property type="project" value="UniProtKB-KW"/>
</dbReference>
<organism evidence="4 5">
    <name type="scientific">Oidiodendron maius (strain Zn)</name>
    <dbReference type="NCBI Taxonomy" id="913774"/>
    <lineage>
        <taxon>Eukaryota</taxon>
        <taxon>Fungi</taxon>
        <taxon>Dikarya</taxon>
        <taxon>Ascomycota</taxon>
        <taxon>Pezizomycotina</taxon>
        <taxon>Leotiomycetes</taxon>
        <taxon>Leotiomycetes incertae sedis</taxon>
        <taxon>Myxotrichaceae</taxon>
        <taxon>Oidiodendron</taxon>
    </lineage>
</organism>
<evidence type="ECO:0000313" key="5">
    <source>
        <dbReference type="Proteomes" id="UP000054321"/>
    </source>
</evidence>
<dbReference type="Proteomes" id="UP000054321">
    <property type="component" value="Unassembled WGS sequence"/>
</dbReference>
<protein>
    <recommendedName>
        <fullName evidence="3">CMP/dCMP-type deaminase domain-containing protein</fullName>
    </recommendedName>
</protein>
<dbReference type="GO" id="GO:0052717">
    <property type="term" value="F:tRNA-specific adenosine-34 deaminase activity"/>
    <property type="evidence" value="ECO:0007669"/>
    <property type="project" value="TreeGrafter"/>
</dbReference>
<reference evidence="5" key="2">
    <citation type="submission" date="2015-01" db="EMBL/GenBank/DDBJ databases">
        <title>Evolutionary Origins and Diversification of the Mycorrhizal Mutualists.</title>
        <authorList>
            <consortium name="DOE Joint Genome Institute"/>
            <consortium name="Mycorrhizal Genomics Consortium"/>
            <person name="Kohler A."/>
            <person name="Kuo A."/>
            <person name="Nagy L.G."/>
            <person name="Floudas D."/>
            <person name="Copeland A."/>
            <person name="Barry K.W."/>
            <person name="Cichocki N."/>
            <person name="Veneault-Fourrey C."/>
            <person name="LaButti K."/>
            <person name="Lindquist E.A."/>
            <person name="Lipzen A."/>
            <person name="Lundell T."/>
            <person name="Morin E."/>
            <person name="Murat C."/>
            <person name="Riley R."/>
            <person name="Ohm R."/>
            <person name="Sun H."/>
            <person name="Tunlid A."/>
            <person name="Henrissat B."/>
            <person name="Grigoriev I.V."/>
            <person name="Hibbett D.S."/>
            <person name="Martin F."/>
        </authorList>
    </citation>
    <scope>NUCLEOTIDE SEQUENCE [LARGE SCALE GENOMIC DNA]</scope>
    <source>
        <strain evidence="5">Zn</strain>
    </source>
</reference>
<sequence length="374" mass="41077">MDSERSKKGRLIPLKTTLEVEARDRVIDVYIASIPLRQASNALNTVRRLIPNDGGLDLQHLRRFSKPSHVPLHVQATIASVKSPASGTENAESEAGELLLVVGSVESISKETIIESLCSVHTPSAIIITQVPLLAPTSQEQATRFSSQYWPTVYKKSNPFGPHPSLISRAEEELAYEAPKWMALAVAVAQETRAAGTGEEIGVVVLRRHDGIATPVAVAGDMRWLNWPRFKTGNPAAHAVLRAIAMVADGLRRRKEDAQLAAATSATGLFRDEPRGELEQCDSVAGDDGYLCHDLEIYCTHEPCVMCAMAIVHSRFGRAVFGRRMPRTGGLCADGELGHGLFWRKELNWTLFAWQWNNENEDSTAQKGDEDLHA</sequence>
<dbReference type="HOGENOM" id="CLU_024580_0_0_1"/>
<dbReference type="PANTHER" id="PTHR11079">
    <property type="entry name" value="CYTOSINE DEAMINASE FAMILY MEMBER"/>
    <property type="match status" value="1"/>
</dbReference>
<name>A0A0C3DAD7_OIDMZ</name>
<proteinExistence type="inferred from homology"/>
<evidence type="ECO:0000256" key="1">
    <source>
        <dbReference type="ARBA" id="ARBA00022694"/>
    </source>
</evidence>
<dbReference type="FunCoup" id="A0A0C3DAD7">
    <property type="interactions" value="33"/>
</dbReference>
<dbReference type="PANTHER" id="PTHR11079:SF156">
    <property type="entry name" value="INACTIVE TRNA-SPECIFIC ADENOSINE DEAMINASE-LIKE PROTEIN 3-RELATED"/>
    <property type="match status" value="1"/>
</dbReference>
<evidence type="ECO:0000313" key="4">
    <source>
        <dbReference type="EMBL" id="KIM98902.1"/>
    </source>
</evidence>
<dbReference type="GO" id="GO:0005634">
    <property type="term" value="C:nucleus"/>
    <property type="evidence" value="ECO:0007669"/>
    <property type="project" value="TreeGrafter"/>
</dbReference>
<dbReference type="PROSITE" id="PS51747">
    <property type="entry name" value="CYT_DCMP_DEAMINASES_2"/>
    <property type="match status" value="1"/>
</dbReference>
<feature type="domain" description="CMP/dCMP-type deaminase" evidence="3">
    <location>
        <begin position="176"/>
        <end position="334"/>
    </location>
</feature>
<dbReference type="STRING" id="913774.A0A0C3DAD7"/>